<sequence length="123" mass="14301">MGLSLDEKAKSLELENIQKHIFLCCDQDRQKCCSGETSLKSWDFLKKRLKELKLTQNGHVYRTKTYCLRICQNGPIAVVHPDNIWYHSCTPEVLEEIIQKHLIGGEIVRKYAFSMPLQLAHKE</sequence>
<accession>A0AAE6YKX3</accession>
<evidence type="ECO:0000313" key="2">
    <source>
        <dbReference type="Proteomes" id="UP000502004"/>
    </source>
</evidence>
<dbReference type="AlphaFoldDB" id="A0AAE6YKX3"/>
<dbReference type="EMBL" id="CP038241">
    <property type="protein sequence ID" value="QIV96769.1"/>
    <property type="molecule type" value="Genomic_DNA"/>
</dbReference>
<proteinExistence type="predicted"/>
<dbReference type="CDD" id="cd02980">
    <property type="entry name" value="TRX_Fd_family"/>
    <property type="match status" value="1"/>
</dbReference>
<organism evidence="1 2">
    <name type="scientific">Allofrancisella inopinata</name>
    <dbReference type="NCBI Taxonomy" id="1085647"/>
    <lineage>
        <taxon>Bacteria</taxon>
        <taxon>Pseudomonadati</taxon>
        <taxon>Pseudomonadota</taxon>
        <taxon>Gammaproteobacteria</taxon>
        <taxon>Thiotrichales</taxon>
        <taxon>Francisellaceae</taxon>
        <taxon>Allofrancisella</taxon>
    </lineage>
</organism>
<dbReference type="RefSeq" id="WP_133940928.1">
    <property type="nucleotide sequence ID" value="NZ_CP038241.1"/>
</dbReference>
<keyword evidence="2" id="KW-1185">Reference proteome</keyword>
<evidence type="ECO:0000313" key="1">
    <source>
        <dbReference type="EMBL" id="QIV96769.1"/>
    </source>
</evidence>
<protein>
    <submittedName>
        <fullName evidence="1">(2Fe-2S) ferredoxin domain-containing protein</fullName>
    </submittedName>
</protein>
<dbReference type="SUPFAM" id="SSF52833">
    <property type="entry name" value="Thioredoxin-like"/>
    <property type="match status" value="1"/>
</dbReference>
<gene>
    <name evidence="1" type="ORF">E4K63_07985</name>
</gene>
<dbReference type="InterPro" id="IPR036249">
    <property type="entry name" value="Thioredoxin-like_sf"/>
</dbReference>
<reference evidence="1 2" key="1">
    <citation type="submission" date="2019-03" db="EMBL/GenBank/DDBJ databases">
        <title>Complete Genome Sequence of Allofrancisella inopinata Strain SYSU YG23 Isolated from Water-Cooling Systems in China.</title>
        <authorList>
            <person name="Ohrman C."/>
            <person name="Uneklint I."/>
            <person name="Sjodin A."/>
        </authorList>
    </citation>
    <scope>NUCLEOTIDE SEQUENCE [LARGE SCALE GENOMIC DNA]</scope>
    <source>
        <strain evidence="1 2">SYSU YG23</strain>
    </source>
</reference>
<dbReference type="Proteomes" id="UP000502004">
    <property type="component" value="Chromosome"/>
</dbReference>
<dbReference type="KEGG" id="aii:E4K63_07985"/>
<dbReference type="Gene3D" id="3.40.30.10">
    <property type="entry name" value="Glutaredoxin"/>
    <property type="match status" value="1"/>
</dbReference>
<name>A0AAE6YKX3_9GAMM</name>